<keyword evidence="23" id="KW-1185">Reference proteome</keyword>
<dbReference type="FunFam" id="1.10.10.60:FF:000026">
    <property type="entry name" value="Nuclear receptor corepressor 2 isoform 1"/>
    <property type="match status" value="1"/>
</dbReference>
<feature type="region of interest" description="Disordered" evidence="18">
    <location>
        <begin position="1887"/>
        <end position="1973"/>
    </location>
</feature>
<evidence type="ECO:0000256" key="3">
    <source>
        <dbReference type="ARBA" id="ARBA00022481"/>
    </source>
</evidence>
<keyword evidence="11" id="KW-0804">Transcription</keyword>
<dbReference type="GO" id="GO:0032991">
    <property type="term" value="C:protein-containing complex"/>
    <property type="evidence" value="ECO:0007669"/>
    <property type="project" value="UniProtKB-ARBA"/>
</dbReference>
<dbReference type="PROSITE" id="PS51293">
    <property type="entry name" value="SANT"/>
    <property type="match status" value="2"/>
</dbReference>
<evidence type="ECO:0000256" key="2">
    <source>
        <dbReference type="ARBA" id="ARBA00010097"/>
    </source>
</evidence>
<feature type="region of interest" description="Disordered" evidence="18">
    <location>
        <begin position="1319"/>
        <end position="1405"/>
    </location>
</feature>
<keyword evidence="5" id="KW-0597">Phosphoprotein</keyword>
<dbReference type="Pfam" id="PF15784">
    <property type="entry name" value="GPS2_interact"/>
    <property type="match status" value="1"/>
</dbReference>
<protein>
    <recommendedName>
        <fullName evidence="14">Nuclear receptor corepressor 2</fullName>
    </recommendedName>
    <alternativeName>
        <fullName evidence="16">Silencing mediator of retinoic acid and thyroid hormone receptor</fullName>
    </alternativeName>
    <alternativeName>
        <fullName evidence="17">T3 receptor-associating factor</fullName>
    </alternativeName>
    <alternativeName>
        <fullName evidence="15">Thyroid-, retinoic-acid-receptor-associated corepressor</fullName>
    </alternativeName>
</protein>
<dbReference type="GO" id="GO:0000785">
    <property type="term" value="C:chromatin"/>
    <property type="evidence" value="ECO:0007669"/>
    <property type="project" value="TreeGrafter"/>
</dbReference>
<feature type="compositionally biased region" description="Basic and acidic residues" evidence="18">
    <location>
        <begin position="743"/>
        <end position="762"/>
    </location>
</feature>
<keyword evidence="8" id="KW-0805">Transcription regulation</keyword>
<feature type="compositionally biased region" description="Polar residues" evidence="18">
    <location>
        <begin position="1068"/>
        <end position="1084"/>
    </location>
</feature>
<accession>A0A8X7XPE7</accession>
<evidence type="ECO:0000256" key="6">
    <source>
        <dbReference type="ARBA" id="ARBA00022737"/>
    </source>
</evidence>
<evidence type="ECO:0000259" key="19">
    <source>
        <dbReference type="PROSITE" id="PS50090"/>
    </source>
</evidence>
<feature type="compositionally biased region" description="Basic and acidic residues" evidence="18">
    <location>
        <begin position="2043"/>
        <end position="2061"/>
    </location>
</feature>
<evidence type="ECO:0000259" key="21">
    <source>
        <dbReference type="PROSITE" id="PS51294"/>
    </source>
</evidence>
<feature type="compositionally biased region" description="Polar residues" evidence="18">
    <location>
        <begin position="1527"/>
        <end position="1544"/>
    </location>
</feature>
<dbReference type="SMART" id="SM00717">
    <property type="entry name" value="SANT"/>
    <property type="match status" value="2"/>
</dbReference>
<organism evidence="22 23">
    <name type="scientific">Polypterus senegalus</name>
    <name type="common">Senegal bichir</name>
    <dbReference type="NCBI Taxonomy" id="55291"/>
    <lineage>
        <taxon>Eukaryota</taxon>
        <taxon>Metazoa</taxon>
        <taxon>Chordata</taxon>
        <taxon>Craniata</taxon>
        <taxon>Vertebrata</taxon>
        <taxon>Euteleostomi</taxon>
        <taxon>Actinopterygii</taxon>
        <taxon>Polypteriformes</taxon>
        <taxon>Polypteridae</taxon>
        <taxon>Polypterus</taxon>
    </lineage>
</organism>
<dbReference type="GO" id="GO:0000122">
    <property type="term" value="P:negative regulation of transcription by RNA polymerase II"/>
    <property type="evidence" value="ECO:0007669"/>
    <property type="project" value="UniProtKB-ARBA"/>
</dbReference>
<feature type="non-terminal residue" evidence="22">
    <location>
        <position position="1"/>
    </location>
</feature>
<proteinExistence type="inferred from homology"/>
<dbReference type="GO" id="GO:0016604">
    <property type="term" value="C:nuclear body"/>
    <property type="evidence" value="ECO:0007669"/>
    <property type="project" value="UniProtKB-ARBA"/>
</dbReference>
<evidence type="ECO:0000256" key="12">
    <source>
        <dbReference type="ARBA" id="ARBA00023242"/>
    </source>
</evidence>
<feature type="region of interest" description="Disordered" evidence="18">
    <location>
        <begin position="2009"/>
        <end position="2061"/>
    </location>
</feature>
<evidence type="ECO:0000256" key="5">
    <source>
        <dbReference type="ARBA" id="ARBA00022553"/>
    </source>
</evidence>
<keyword evidence="6" id="KW-0677">Repeat</keyword>
<dbReference type="PANTHER" id="PTHR13992">
    <property type="entry name" value="NUCLEAR RECEPTOR CO-REPRESSOR RELATED NCOR"/>
    <property type="match status" value="1"/>
</dbReference>
<feature type="region of interest" description="Disordered" evidence="18">
    <location>
        <begin position="167"/>
        <end position="196"/>
    </location>
</feature>
<dbReference type="Gene3D" id="1.10.10.60">
    <property type="entry name" value="Homeodomain-like"/>
    <property type="match status" value="1"/>
</dbReference>
<evidence type="ECO:0000256" key="16">
    <source>
        <dbReference type="ARBA" id="ARBA00077861"/>
    </source>
</evidence>
<feature type="compositionally biased region" description="Basic and acidic residues" evidence="18">
    <location>
        <begin position="1356"/>
        <end position="1373"/>
    </location>
</feature>
<gene>
    <name evidence="22" type="primary">Ncor2</name>
    <name evidence="22" type="ORF">GTO96_0005608</name>
</gene>
<feature type="compositionally biased region" description="Polar residues" evidence="18">
    <location>
        <begin position="690"/>
        <end position="700"/>
    </location>
</feature>
<feature type="compositionally biased region" description="Basic and acidic residues" evidence="18">
    <location>
        <begin position="478"/>
        <end position="513"/>
    </location>
</feature>
<keyword evidence="10" id="KW-0238">DNA-binding</keyword>
<evidence type="ECO:0000259" key="20">
    <source>
        <dbReference type="PROSITE" id="PS51293"/>
    </source>
</evidence>
<comment type="subcellular location">
    <subcellularLocation>
        <location evidence="1">Nucleus</location>
    </subcellularLocation>
</comment>
<keyword evidence="4" id="KW-0678">Repressor</keyword>
<feature type="compositionally biased region" description="Acidic residues" evidence="18">
    <location>
        <begin position="675"/>
        <end position="684"/>
    </location>
</feature>
<feature type="compositionally biased region" description="Basic and acidic residues" evidence="18">
    <location>
        <begin position="701"/>
        <end position="725"/>
    </location>
</feature>
<keyword evidence="9" id="KW-0175">Coiled coil</keyword>
<feature type="region of interest" description="Disordered" evidence="18">
    <location>
        <begin position="1053"/>
        <end position="1088"/>
    </location>
</feature>
<name>A0A8X7XPE7_POLSE</name>
<feature type="compositionally biased region" description="Basic and acidic residues" evidence="18">
    <location>
        <begin position="973"/>
        <end position="984"/>
    </location>
</feature>
<evidence type="ECO:0000256" key="14">
    <source>
        <dbReference type="ARBA" id="ARBA00070044"/>
    </source>
</evidence>
<feature type="region of interest" description="Disordered" evidence="18">
    <location>
        <begin position="460"/>
        <end position="582"/>
    </location>
</feature>
<feature type="compositionally biased region" description="Polar residues" evidence="18">
    <location>
        <begin position="1164"/>
        <end position="1177"/>
    </location>
</feature>
<dbReference type="FunFam" id="1.20.58.1880:FF:000002">
    <property type="entry name" value="nuclear receptor corepressor 2 isoform X1"/>
    <property type="match status" value="1"/>
</dbReference>
<evidence type="ECO:0000256" key="10">
    <source>
        <dbReference type="ARBA" id="ARBA00023125"/>
    </source>
</evidence>
<dbReference type="InterPro" id="IPR017884">
    <property type="entry name" value="SANT_dom"/>
</dbReference>
<dbReference type="InterPro" id="IPR001005">
    <property type="entry name" value="SANT/Myb"/>
</dbReference>
<dbReference type="Gene3D" id="1.20.5.430">
    <property type="match status" value="1"/>
</dbReference>
<dbReference type="Gene3D" id="1.20.58.1880">
    <property type="match status" value="1"/>
</dbReference>
<dbReference type="PROSITE" id="PS51294">
    <property type="entry name" value="HTH_MYB"/>
    <property type="match status" value="1"/>
</dbReference>
<feature type="compositionally biased region" description="Polar residues" evidence="18">
    <location>
        <begin position="1140"/>
        <end position="1151"/>
    </location>
</feature>
<evidence type="ECO:0000256" key="11">
    <source>
        <dbReference type="ARBA" id="ARBA00023163"/>
    </source>
</evidence>
<feature type="domain" description="HTH myb-type" evidence="21">
    <location>
        <begin position="575"/>
        <end position="622"/>
    </location>
</feature>
<feature type="region of interest" description="Disordered" evidence="18">
    <location>
        <begin position="2085"/>
        <end position="2106"/>
    </location>
</feature>
<evidence type="ECO:0000256" key="17">
    <source>
        <dbReference type="ARBA" id="ARBA00079100"/>
    </source>
</evidence>
<dbReference type="InterPro" id="IPR031557">
    <property type="entry name" value="N-CoR_GPS2_interact"/>
</dbReference>
<feature type="compositionally biased region" description="Basic and acidic residues" evidence="18">
    <location>
        <begin position="176"/>
        <end position="185"/>
    </location>
</feature>
<feature type="compositionally biased region" description="Polar residues" evidence="18">
    <location>
        <begin position="1921"/>
        <end position="1940"/>
    </location>
</feature>
<comment type="caution">
    <text evidence="22">The sequence shown here is derived from an EMBL/GenBank/DDBJ whole genome shotgun (WGS) entry which is preliminary data.</text>
</comment>
<evidence type="ECO:0000256" key="13">
    <source>
        <dbReference type="ARBA" id="ARBA00059816"/>
    </source>
</evidence>
<comment type="similarity">
    <text evidence="2">Belongs to the N-CoR nuclear receptor corepressors family.</text>
</comment>
<reference evidence="22 23" key="1">
    <citation type="journal article" date="2021" name="Cell">
        <title>Tracing the genetic footprints of vertebrate landing in non-teleost ray-finned fishes.</title>
        <authorList>
            <person name="Bi X."/>
            <person name="Wang K."/>
            <person name="Yang L."/>
            <person name="Pan H."/>
            <person name="Jiang H."/>
            <person name="Wei Q."/>
            <person name="Fang M."/>
            <person name="Yu H."/>
            <person name="Zhu C."/>
            <person name="Cai Y."/>
            <person name="He Y."/>
            <person name="Gan X."/>
            <person name="Zeng H."/>
            <person name="Yu D."/>
            <person name="Zhu Y."/>
            <person name="Jiang H."/>
            <person name="Qiu Q."/>
            <person name="Yang H."/>
            <person name="Zhang Y.E."/>
            <person name="Wang W."/>
            <person name="Zhu M."/>
            <person name="He S."/>
            <person name="Zhang G."/>
        </authorList>
    </citation>
    <scope>NUCLEOTIDE SEQUENCE [LARGE SCALE GENOMIC DNA]</scope>
    <source>
        <strain evidence="22">Bchr_013</strain>
    </source>
</reference>
<sequence>MAVPKRPLKAWTLVFIQNNRKPRHSDSSLSLLSTLIRASIDSTKITASGQDQHLRYEPYPYIQESSSQSEAEFSEAKRPRLDLGNETLSRHPSHVTHSQIGAAEDMTKERVSSSLGKLEPISPASPAQLEGELDLVPARFSKEELIQNMDRVDREITMVEQQITKLRKKQQQLEEEAAKPPEPEKPVSPPPSEAKHRSLVQIIYDENRKKAEEAHRILEGLGPRVELPLYNQPSDTKQYHDNIKINQAMRKKLILYFKRRNHARKQWEQKFCQRYDQLMEAWEKKVERIENNPRRRAKESKVREYYEKQFPEIRKQRELQERLQRVGQRSGGLSTSALRSEHEVSEIIDGLTEQENSERQMRQLAVIPPMLFDAEQQRIKFINMNGLMDDPMKVYKDRQVMNMWSEQEKETFREKFIQHPKNFGLIASFLERKTVADCVLYYYLTKKNENYKSIVRRNYRRRGRSQQQQQQQQLSRSSQEEKDEKEKERDPEKEEEKVEMENEKEDLLKDKSGDTSGEEGEDKEPMITVKGRQTANSQGRRKGRITRSMANENEEAAAPQLNSELANLEMNESSRWTEDEMETAKKGLLQHGRNWSAIAKMVGSKTVSQCKNFYFNYKKRQKLDEILQQHKMKVEKERNARRKKKNNSAAVANEDVSIPSAAEEEEMEVSGGSGNEEDMAEDAEVAANNSSDTESLPSPRSTEEGKTKDNDVGKPSLADEHKDEDSGAASSALKDMDIGPCDPEDKGMIQVLKSEKEPKEDSVETDEPPVVEAIKTEPTEDSKDQKMDIGDQKTHGDMADIKLMPKSVKDESKVGKKSGSNADSDSSATCSADEVEEPDTADKNRINSPRPSLLNYSHDGVISSPVQKPLDLKQLKQRAASIPPIMPEVLPQGGAHSAQPQVPHHALALYQQQISMVHESVQETKALAKQQTTQQQLAEKEQQRSSSPHVKCKSPVTTGDKEDKPVSYSPISESKKQNGEEDLRPANLSRPLLSLYQPSARDMAKLCPSEQHILHCSSVFQPSAHHMAVNLQQENSRLAAVRPLHIPDPPPLISSSKFSGGPERPGGSITQGTPVQSHTSQYGSENRKVPMGSVTMGLHWMDPKKMVPFPIVKQEQLSPHSQANQPENLAMQGSAHDNTRGSSISAVQGGSITKGIPGIRVVQDNPSSYRGSITQGTPAEDLYKGTITRIMAEESPGRGDRGREDAMSKGHVIYEGKSGHILSYDGAGQSSKEESRGAGVPTEVLGVKRSFDMMEAATTRGVSMRDSPSANCEGLIGRALSQDRNSPHHIKEVHHMRGSISQGIPRHLESLDEYMRRDAKELKRESTPPRGSASETLKSRSHDGIASLKLSGMSHEGLRTTVKEAGRSIHEIPTEVSPSSKPVKEGSITQGTPMKHDGSSSKRHDVRSIIGNNSRMMHPMPHHLDMLQDARVLERARYEESMKARQTTGVSSSGSITRGSPVIITDASKAQHSPHAYEEHRGSLRAAFPPGPSHRCSPVSPRESAVRQHESGGITSGKPQGQERKSTPTPTKSPHLTDHPSSLTPYEHLVRSMSTTELYHGRIPLAFDPTALPRGIPIDPAAYYLPRHLTPTPGYTHPYTPYMIRGFPETAALENRQTILNDYITSQQMHHAAAAAMVQRVDLLRGLSPREQLALSYSAGPRGIIDLSRVPPLPMQLTAGSSSSPIEGIPYISAVPTAFGSGTYPAPISPGHVTKISGNSSSERERERERDRDRSREREKDRERERDREKPTPSASSNVVAAQIWRPATEQNSPAGGVGGVRSTALSYAHQHSPVSPRNQDNIQQRPSVLHNTGGKSLPVSVVEANTSSVLRTASSTPGRYSANNPQPQRPITSSETYLCSLESDNMPKDLVRGGVEGGKSERQLIRAGGNNVIMPKHTSDNATSSPAKTEPKAVTANVVVGSNNQYPPVHGQQSRSHQPLPSHHVHSLPSEKAASEQSSREKTQNKPISVQEQELRALGKTTVTAANFINAIIMHQISCDKGKRERGSLANNFSSDGPPGGYSSNSSDGIEAISPANSPLQVHEKAPKQSPDPDKGHGVVDMRQRPQVQQKVSSLDSLHQPFRLAPEDYHSPGHPLQATSSSKGHQRVVTLAQHIHEVITQDYTRQYPQQANTQQPQQQGYNYSGSPVLDLRRTTSEQQDTRQAACYTPELVNADRVRDRSPQHVKVSPVNMSEDAIEPVSPAGGISESEQLLLPSFHGELADQTVGSRSPANNSQHPVFFSKLTESNSAIVKTKKQEMIKKMSTGSANKTDFNAGQPGTEIFNMPASTTAGPVSSRNFSIPEHSSNTIGLEAIIRKALMGKYDEQGEDCSPVSANAINPLAASASASASVSIAADGRNEDIYSFAGGGKSKNNGRSSSQKAKSPGPGQASGERPSSVSSVHSEGDCNRRTPLTNRVWEDRPSSTGSTIFPYNPLTMRLPTGLTPVTSSIVQGGSSTSNRVWDEERKPLLCSQYETLSDGE</sequence>
<dbReference type="InterPro" id="IPR017930">
    <property type="entry name" value="Myb_dom"/>
</dbReference>
<dbReference type="Proteomes" id="UP000886611">
    <property type="component" value="Unassembled WGS sequence"/>
</dbReference>
<comment type="function">
    <text evidence="13">Transcriptional corepressor that mediates the transcriptional repression activity of some nuclear receptors by promoting chromatin condensation, thus preventing access of the basal transcription. Acts by recruiting chromatin modifiers, such as histone deacetylases HDAC1, HDAC2 and HDAC3. Required to activate the histone deacetylase activity of HDAC3. Involved in the regulation BCL6-dependent of the germinal center (GC) reactions, mainly through the control of the GC B-cells proliferation and survival. Recruited by ZBTB7A to the androgen response elements/ARE on target genes, negatively regulates androgen receptor signaling and androgen-induced cell proliferation.</text>
</comment>
<feature type="compositionally biased region" description="Low complexity" evidence="18">
    <location>
        <begin position="925"/>
        <end position="937"/>
    </location>
</feature>
<feature type="non-terminal residue" evidence="22">
    <location>
        <position position="2482"/>
    </location>
</feature>
<keyword evidence="7" id="KW-0007">Acetylation</keyword>
<feature type="compositionally biased region" description="Low complexity" evidence="18">
    <location>
        <begin position="820"/>
        <end position="832"/>
    </location>
</feature>
<dbReference type="PROSITE" id="PS50090">
    <property type="entry name" value="MYB_LIKE"/>
    <property type="match status" value="1"/>
</dbReference>
<keyword evidence="12" id="KW-0539">Nucleus</keyword>
<feature type="region of interest" description="Disordered" evidence="18">
    <location>
        <begin position="2366"/>
        <end position="2431"/>
    </location>
</feature>
<evidence type="ECO:0000313" key="22">
    <source>
        <dbReference type="EMBL" id="KAG2471457.1"/>
    </source>
</evidence>
<feature type="compositionally biased region" description="Polar residues" evidence="18">
    <location>
        <begin position="1444"/>
        <end position="1458"/>
    </location>
</feature>
<feature type="region of interest" description="Disordered" evidence="18">
    <location>
        <begin position="925"/>
        <end position="986"/>
    </location>
</feature>
<feature type="region of interest" description="Disordered" evidence="18">
    <location>
        <begin position="1438"/>
        <end position="1544"/>
    </location>
</feature>
<dbReference type="GO" id="GO:0003677">
    <property type="term" value="F:DNA binding"/>
    <property type="evidence" value="ECO:0007669"/>
    <property type="project" value="UniProtKB-KW"/>
</dbReference>
<dbReference type="SUPFAM" id="SSF46689">
    <property type="entry name" value="Homeodomain-like"/>
    <property type="match status" value="2"/>
</dbReference>
<feature type="compositionally biased region" description="Basic and acidic residues" evidence="18">
    <location>
        <begin position="628"/>
        <end position="638"/>
    </location>
</feature>
<feature type="compositionally biased region" description="Basic and acidic residues" evidence="18">
    <location>
        <begin position="1394"/>
        <end position="1405"/>
    </location>
</feature>
<evidence type="ECO:0000256" key="4">
    <source>
        <dbReference type="ARBA" id="ARBA00022491"/>
    </source>
</evidence>
<evidence type="ECO:0000256" key="15">
    <source>
        <dbReference type="ARBA" id="ARBA00075960"/>
    </source>
</evidence>
<dbReference type="InterPro" id="IPR009057">
    <property type="entry name" value="Homeodomain-like_sf"/>
</dbReference>
<evidence type="ECO:0000256" key="7">
    <source>
        <dbReference type="ARBA" id="ARBA00022990"/>
    </source>
</evidence>
<dbReference type="EMBL" id="JAATIS010000094">
    <property type="protein sequence ID" value="KAG2471457.1"/>
    <property type="molecule type" value="Genomic_DNA"/>
</dbReference>
<feature type="domain" description="Myb-like" evidence="19">
    <location>
        <begin position="574"/>
        <end position="618"/>
    </location>
</feature>
<evidence type="ECO:0000256" key="9">
    <source>
        <dbReference type="ARBA" id="ARBA00023054"/>
    </source>
</evidence>
<feature type="domain" description="SANT" evidence="20">
    <location>
        <begin position="571"/>
        <end position="622"/>
    </location>
</feature>
<feature type="compositionally biased region" description="Low complexity" evidence="18">
    <location>
        <begin position="465"/>
        <end position="477"/>
    </location>
</feature>
<dbReference type="Pfam" id="PF00249">
    <property type="entry name" value="Myb_DNA-binding"/>
    <property type="match status" value="2"/>
</dbReference>
<feature type="region of interest" description="Disordered" evidence="18">
    <location>
        <begin position="628"/>
        <end position="874"/>
    </location>
</feature>
<keyword evidence="3" id="KW-0488">Methylation</keyword>
<dbReference type="GO" id="GO:0003714">
    <property type="term" value="F:transcription corepressor activity"/>
    <property type="evidence" value="ECO:0007669"/>
    <property type="project" value="TreeGrafter"/>
</dbReference>
<feature type="compositionally biased region" description="Basic and acidic residues" evidence="18">
    <location>
        <begin position="774"/>
        <end position="800"/>
    </location>
</feature>
<evidence type="ECO:0000313" key="23">
    <source>
        <dbReference type="Proteomes" id="UP000886611"/>
    </source>
</evidence>
<feature type="region of interest" description="Disordered" evidence="18">
    <location>
        <begin position="84"/>
        <end position="112"/>
    </location>
</feature>
<dbReference type="InterPro" id="IPR051571">
    <property type="entry name" value="N-CoR_corepressor"/>
</dbReference>
<feature type="region of interest" description="Disordered" evidence="18">
    <location>
        <begin position="1131"/>
        <end position="1177"/>
    </location>
</feature>
<feature type="compositionally biased region" description="Basic and acidic residues" evidence="18">
    <location>
        <begin position="1722"/>
        <end position="1751"/>
    </location>
</feature>
<feature type="compositionally biased region" description="Polar residues" evidence="18">
    <location>
        <begin position="560"/>
        <end position="574"/>
    </location>
</feature>
<evidence type="ECO:0000256" key="8">
    <source>
        <dbReference type="ARBA" id="ARBA00023015"/>
    </source>
</evidence>
<dbReference type="PANTHER" id="PTHR13992:SF21">
    <property type="entry name" value="NUCLEAR RECEPTOR COREPRESSOR 2"/>
    <property type="match status" value="1"/>
</dbReference>
<feature type="region of interest" description="Disordered" evidence="18">
    <location>
        <begin position="1704"/>
        <end position="1762"/>
    </location>
</feature>
<evidence type="ECO:0000256" key="18">
    <source>
        <dbReference type="SAM" id="MobiDB-lite"/>
    </source>
</evidence>
<evidence type="ECO:0000256" key="1">
    <source>
        <dbReference type="ARBA" id="ARBA00004123"/>
    </source>
</evidence>
<feature type="domain" description="SANT" evidence="20">
    <location>
        <begin position="399"/>
        <end position="450"/>
    </location>
</feature>
<feature type="region of interest" description="Disordered" evidence="18">
    <location>
        <begin position="1833"/>
        <end position="1853"/>
    </location>
</feature>
<dbReference type="CDD" id="cd00167">
    <property type="entry name" value="SANT"/>
    <property type="match status" value="1"/>
</dbReference>
<dbReference type="FunFam" id="1.20.5.430:FF:000001">
    <property type="entry name" value="Nuclear receptor corepressor 2 isoform 1"/>
    <property type="match status" value="1"/>
</dbReference>